<protein>
    <submittedName>
        <fullName evidence="9">Kinase-like domain-containing protein</fullName>
    </submittedName>
</protein>
<keyword evidence="10" id="KW-1185">Reference proteome</keyword>
<name>A0A9P8UEI3_9PEZI</name>
<dbReference type="PROSITE" id="PS00107">
    <property type="entry name" value="PROTEIN_KINASE_ATP"/>
    <property type="match status" value="1"/>
</dbReference>
<dbReference type="InterPro" id="IPR036947">
    <property type="entry name" value="POLO_box_dom_sf"/>
</dbReference>
<dbReference type="FunFam" id="3.30.1120.30:FF:000004">
    <property type="entry name" value="Serine/threonine-protein kinase"/>
    <property type="match status" value="1"/>
</dbReference>
<feature type="region of interest" description="Disordered" evidence="7">
    <location>
        <begin position="989"/>
        <end position="1009"/>
    </location>
</feature>
<dbReference type="Pfam" id="PF00069">
    <property type="entry name" value="Pkinase"/>
    <property type="match status" value="1"/>
</dbReference>
<keyword evidence="3 6" id="KW-0547">Nucleotide-binding</keyword>
<gene>
    <name evidence="9" type="ORF">BKA67DRAFT_574934</name>
</gene>
<evidence type="ECO:0000313" key="10">
    <source>
        <dbReference type="Proteomes" id="UP000758603"/>
    </source>
</evidence>
<dbReference type="Gene3D" id="3.30.1120.30">
    <property type="entry name" value="POLO box domain"/>
    <property type="match status" value="1"/>
</dbReference>
<dbReference type="GO" id="GO:0000922">
    <property type="term" value="C:spindle pole"/>
    <property type="evidence" value="ECO:0007669"/>
    <property type="project" value="TreeGrafter"/>
</dbReference>
<reference evidence="9" key="1">
    <citation type="journal article" date="2021" name="Nat. Commun.">
        <title>Genetic determinants of endophytism in the Arabidopsis root mycobiome.</title>
        <authorList>
            <person name="Mesny F."/>
            <person name="Miyauchi S."/>
            <person name="Thiergart T."/>
            <person name="Pickel B."/>
            <person name="Atanasova L."/>
            <person name="Karlsson M."/>
            <person name="Huettel B."/>
            <person name="Barry K.W."/>
            <person name="Haridas S."/>
            <person name="Chen C."/>
            <person name="Bauer D."/>
            <person name="Andreopoulos W."/>
            <person name="Pangilinan J."/>
            <person name="LaButti K."/>
            <person name="Riley R."/>
            <person name="Lipzen A."/>
            <person name="Clum A."/>
            <person name="Drula E."/>
            <person name="Henrissat B."/>
            <person name="Kohler A."/>
            <person name="Grigoriev I.V."/>
            <person name="Martin F.M."/>
            <person name="Hacquard S."/>
        </authorList>
    </citation>
    <scope>NUCLEOTIDE SEQUENCE</scope>
    <source>
        <strain evidence="9">MPI-SDFR-AT-0073</strain>
    </source>
</reference>
<dbReference type="InterPro" id="IPR000719">
    <property type="entry name" value="Prot_kinase_dom"/>
</dbReference>
<dbReference type="PANTHER" id="PTHR24345:SF0">
    <property type="entry name" value="CELL CYCLE SERINE_THREONINE-PROTEIN KINASE CDC5_MSD2"/>
    <property type="match status" value="1"/>
</dbReference>
<evidence type="ECO:0000256" key="1">
    <source>
        <dbReference type="ARBA" id="ARBA00022527"/>
    </source>
</evidence>
<keyword evidence="1" id="KW-0723">Serine/threonine-protein kinase</keyword>
<keyword evidence="5 6" id="KW-0067">ATP-binding</keyword>
<dbReference type="Proteomes" id="UP000758603">
    <property type="component" value="Unassembled WGS sequence"/>
</dbReference>
<dbReference type="PANTHER" id="PTHR24345">
    <property type="entry name" value="SERINE/THREONINE-PROTEIN KINASE PLK"/>
    <property type="match status" value="1"/>
</dbReference>
<evidence type="ECO:0000256" key="2">
    <source>
        <dbReference type="ARBA" id="ARBA00022679"/>
    </source>
</evidence>
<dbReference type="OrthoDB" id="408964at2759"/>
<dbReference type="Gene3D" id="1.10.510.10">
    <property type="entry name" value="Transferase(Phosphotransferase) domain 1"/>
    <property type="match status" value="1"/>
</dbReference>
<dbReference type="CDD" id="cd14099">
    <property type="entry name" value="STKc_PLK"/>
    <property type="match status" value="1"/>
</dbReference>
<evidence type="ECO:0000313" key="9">
    <source>
        <dbReference type="EMBL" id="KAH6648482.1"/>
    </source>
</evidence>
<dbReference type="GO" id="GO:0004674">
    <property type="term" value="F:protein serine/threonine kinase activity"/>
    <property type="evidence" value="ECO:0007669"/>
    <property type="project" value="UniProtKB-KW"/>
</dbReference>
<feature type="region of interest" description="Disordered" evidence="7">
    <location>
        <begin position="494"/>
        <end position="514"/>
    </location>
</feature>
<dbReference type="GO" id="GO:0007052">
    <property type="term" value="P:mitotic spindle organization"/>
    <property type="evidence" value="ECO:0007669"/>
    <property type="project" value="TreeGrafter"/>
</dbReference>
<dbReference type="GeneID" id="70132355"/>
<feature type="region of interest" description="Disordered" evidence="7">
    <location>
        <begin position="38"/>
        <end position="71"/>
    </location>
</feature>
<dbReference type="PROSITE" id="PS00108">
    <property type="entry name" value="PROTEIN_KINASE_ST"/>
    <property type="match status" value="1"/>
</dbReference>
<evidence type="ECO:0000256" key="5">
    <source>
        <dbReference type="ARBA" id="ARBA00022840"/>
    </source>
</evidence>
<dbReference type="RefSeq" id="XP_045954989.1">
    <property type="nucleotide sequence ID" value="XM_046103463.1"/>
</dbReference>
<dbReference type="SUPFAM" id="SSF82615">
    <property type="entry name" value="Polo-box domain"/>
    <property type="match status" value="2"/>
</dbReference>
<evidence type="ECO:0000256" key="6">
    <source>
        <dbReference type="PROSITE-ProRule" id="PRU10141"/>
    </source>
</evidence>
<dbReference type="GO" id="GO:0005737">
    <property type="term" value="C:cytoplasm"/>
    <property type="evidence" value="ECO:0007669"/>
    <property type="project" value="TreeGrafter"/>
</dbReference>
<evidence type="ECO:0000259" key="8">
    <source>
        <dbReference type="PROSITE" id="PS50011"/>
    </source>
</evidence>
<feature type="domain" description="Protein kinase" evidence="8">
    <location>
        <begin position="74"/>
        <end position="335"/>
    </location>
</feature>
<keyword evidence="2" id="KW-0808">Transferase</keyword>
<dbReference type="InterPro" id="IPR008271">
    <property type="entry name" value="Ser/Thr_kinase_AS"/>
</dbReference>
<dbReference type="EMBL" id="JAGPXC010000007">
    <property type="protein sequence ID" value="KAH6648482.1"/>
    <property type="molecule type" value="Genomic_DNA"/>
</dbReference>
<keyword evidence="4 9" id="KW-0418">Kinase</keyword>
<dbReference type="CDD" id="cd13118">
    <property type="entry name" value="POLO_box_1"/>
    <property type="match status" value="1"/>
</dbReference>
<comment type="caution">
    <text evidence="9">The sequence shown here is derived from an EMBL/GenBank/DDBJ whole genome shotgun (WGS) entry which is preliminary data.</text>
</comment>
<dbReference type="GO" id="GO:0005816">
    <property type="term" value="C:spindle pole body"/>
    <property type="evidence" value="ECO:0007669"/>
    <property type="project" value="TreeGrafter"/>
</dbReference>
<dbReference type="InterPro" id="IPR011009">
    <property type="entry name" value="Kinase-like_dom_sf"/>
</dbReference>
<feature type="compositionally biased region" description="Basic and acidic residues" evidence="7">
    <location>
        <begin position="991"/>
        <end position="1009"/>
    </location>
</feature>
<dbReference type="GO" id="GO:0000776">
    <property type="term" value="C:kinetochore"/>
    <property type="evidence" value="ECO:0007669"/>
    <property type="project" value="TreeGrafter"/>
</dbReference>
<sequence>MADRVFAAKQGFEIDALSPRDVNVQIPSRPVVDTAKIKATLAAKTNQKDKDHPPPPPPIVYEPPSADRQDGASYQVGKMLGKGGFAICYEGTLQGTRRRYALKIVKSKMPPKMEQKFQTELQIHSKMKHQNLVQFLRAFSMDKCTYLVLELCPNGSLMDMVKRRKGLTEPEVRFYSVQIAGAIKYMHAKGIIHRDLKMGNIFLDRHMNAKVGDFGLAALLVTGRDMQTIRRTTLCGTPNYIAPEILEKGKKGHDHMVDIWSLGIIMFAMFTSKPPFQSSTTDEIYRRAKNRDYEWPSTDGTSRYISQEAKEIVATMLVEAESRPEPDTIVQHDFFISGYVPLQSEITAKLRDCPPESDAFYEVDQSTGMIARNMRHMQQLCQDCEVGPWNETQKVYTSTWKEVALEEKAGLTPMIPLVEGIVYRPYEEVSREQALGQVSLLPPRKTGVINTEDDILAMAQPARRGLLREPPQSFAAQQRAQSRPKASTLVRSQTVADVGSVPPSASGTMRPRVKRELVRSNTEDNILSLPESAPEPVRLPTRTLAQAGRLQLTETRKAPAEKPTKDVVPTSAQAPAQELVEAKVETLFSPSEPQHSVPDTKPDVVLDRLRRLQAELERALNARTMAIVSKATAKTPPAPHIVVKWVDYSNKFGLGYILNDGSVGCVLKSLPGKARGGKTVKLPPSCIVVRDAENHCQKRHDPSYLDRHQIVPMTQPIQFFENNGEAGLSTVHVHPTQFKIGVNPDGTPGKVPVGKDIYDYRKREHLILWKKFANYMMAYGRDQEAPTDDTGHIQVPPSSDAALAPCDVVTFYQRIGDVGCWVFADGHIQFNFPDHTKIVLDSSGTWCHFWHLPQEAAVKLAHTGELDETALDERAVLSYPLQTLLNFATKPAIRPTRNAQSTQTRKRPEISPMLQGIPAANDFRRKVDFVKNVIKEWVTNDGLGNSNMSRDKRMMWTGHRETVVAGPSKHVWVTIGARWGDERFSAIVDPKNPHELGEDVEERKRAPAA</sequence>
<dbReference type="AlphaFoldDB" id="A0A9P8UEI3"/>
<evidence type="ECO:0000256" key="4">
    <source>
        <dbReference type="ARBA" id="ARBA00022777"/>
    </source>
</evidence>
<dbReference type="SUPFAM" id="SSF56112">
    <property type="entry name" value="Protein kinase-like (PK-like)"/>
    <property type="match status" value="1"/>
</dbReference>
<proteinExistence type="predicted"/>
<accession>A0A9P8UEI3</accession>
<dbReference type="PROSITE" id="PS50011">
    <property type="entry name" value="PROTEIN_KINASE_DOM"/>
    <property type="match status" value="1"/>
</dbReference>
<dbReference type="GO" id="GO:0005634">
    <property type="term" value="C:nucleus"/>
    <property type="evidence" value="ECO:0007669"/>
    <property type="project" value="TreeGrafter"/>
</dbReference>
<feature type="binding site" evidence="6">
    <location>
        <position position="103"/>
    </location>
    <ligand>
        <name>ATP</name>
        <dbReference type="ChEBI" id="CHEBI:30616"/>
    </ligand>
</feature>
<dbReference type="GO" id="GO:0005524">
    <property type="term" value="F:ATP binding"/>
    <property type="evidence" value="ECO:0007669"/>
    <property type="project" value="UniProtKB-UniRule"/>
</dbReference>
<dbReference type="InterPro" id="IPR033701">
    <property type="entry name" value="POLO_box_1"/>
</dbReference>
<evidence type="ECO:0000256" key="7">
    <source>
        <dbReference type="SAM" id="MobiDB-lite"/>
    </source>
</evidence>
<organism evidence="9 10">
    <name type="scientific">Truncatella angustata</name>
    <dbReference type="NCBI Taxonomy" id="152316"/>
    <lineage>
        <taxon>Eukaryota</taxon>
        <taxon>Fungi</taxon>
        <taxon>Dikarya</taxon>
        <taxon>Ascomycota</taxon>
        <taxon>Pezizomycotina</taxon>
        <taxon>Sordariomycetes</taxon>
        <taxon>Xylariomycetidae</taxon>
        <taxon>Amphisphaeriales</taxon>
        <taxon>Sporocadaceae</taxon>
        <taxon>Truncatella</taxon>
    </lineage>
</organism>
<dbReference type="InterPro" id="IPR017441">
    <property type="entry name" value="Protein_kinase_ATP_BS"/>
</dbReference>
<dbReference type="SMART" id="SM00220">
    <property type="entry name" value="S_TKc"/>
    <property type="match status" value="1"/>
</dbReference>
<evidence type="ECO:0000256" key="3">
    <source>
        <dbReference type="ARBA" id="ARBA00022741"/>
    </source>
</evidence>